<proteinExistence type="predicted"/>
<sequence length="121" mass="13231">MADVDQEMLEHAHRDTRISAAIAIDPEYADVFLAPSLKNHTTDIRVIRLGDPDYPQFAHIGLPEMVIETATGYDAFPRCTPKGENILAEDGGDASLCDGDAAERARIHDEIAERISAAIGW</sequence>
<evidence type="ECO:0000313" key="1">
    <source>
        <dbReference type="EMBL" id="QDY71350.1"/>
    </source>
</evidence>
<accession>A0A5B8JB09</accession>
<dbReference type="EMBL" id="CP042265">
    <property type="protein sequence ID" value="QDY71350.1"/>
    <property type="molecule type" value="Genomic_DNA"/>
</dbReference>
<reference evidence="1 2" key="1">
    <citation type="submission" date="2019-07" db="EMBL/GenBank/DDBJ databases">
        <title>Litoreibacter alkalisoli sp. nov., isolated from saline-alkaline soil.</title>
        <authorList>
            <person name="Wang S."/>
            <person name="Xu L."/>
            <person name="Xing Y.-T."/>
            <person name="Sun J.-Q."/>
        </authorList>
    </citation>
    <scope>NUCLEOTIDE SEQUENCE [LARGE SCALE GENOMIC DNA]</scope>
    <source>
        <strain evidence="1 2">LN3S51</strain>
        <plasmid evidence="1 2">unnamed4</plasmid>
    </source>
</reference>
<dbReference type="AlphaFoldDB" id="A0A5B8JB09"/>
<gene>
    <name evidence="1" type="ORF">FPZ52_16755</name>
</gene>
<keyword evidence="1" id="KW-0614">Plasmid</keyword>
<evidence type="ECO:0000313" key="2">
    <source>
        <dbReference type="Proteomes" id="UP000318483"/>
    </source>
</evidence>
<geneLocation type="plasmid" evidence="1 2">
    <name>unnamed4</name>
</geneLocation>
<name>A0A5B8JB09_9RHOB</name>
<protein>
    <submittedName>
        <fullName evidence="1">Uncharacterized protein</fullName>
    </submittedName>
</protein>
<dbReference type="RefSeq" id="WP_146366766.1">
    <property type="nucleotide sequence ID" value="NZ_CP042265.1"/>
</dbReference>
<dbReference type="KEGG" id="lit:FPZ52_16755"/>
<dbReference type="Proteomes" id="UP000318483">
    <property type="component" value="Plasmid unnamed4"/>
</dbReference>
<dbReference type="OrthoDB" id="9814760at2"/>
<keyword evidence="2" id="KW-1185">Reference proteome</keyword>
<organism evidence="1 2">
    <name type="scientific">Qingshengfaniella alkalisoli</name>
    <dbReference type="NCBI Taxonomy" id="2599296"/>
    <lineage>
        <taxon>Bacteria</taxon>
        <taxon>Pseudomonadati</taxon>
        <taxon>Pseudomonadota</taxon>
        <taxon>Alphaproteobacteria</taxon>
        <taxon>Rhodobacterales</taxon>
        <taxon>Paracoccaceae</taxon>
        <taxon>Qingshengfaniella</taxon>
    </lineage>
</organism>